<feature type="region of interest" description="Disordered" evidence="1">
    <location>
        <begin position="114"/>
        <end position="135"/>
    </location>
</feature>
<evidence type="ECO:0000313" key="2">
    <source>
        <dbReference type="EMBL" id="KAJ8959620.1"/>
    </source>
</evidence>
<dbReference type="EMBL" id="JAPWTK010000012">
    <property type="protein sequence ID" value="KAJ8959620.1"/>
    <property type="molecule type" value="Genomic_DNA"/>
</dbReference>
<dbReference type="AlphaFoldDB" id="A0AAV8Z8P3"/>
<dbReference type="Proteomes" id="UP001162162">
    <property type="component" value="Unassembled WGS sequence"/>
</dbReference>
<protein>
    <submittedName>
        <fullName evidence="2">Uncharacterized protein</fullName>
    </submittedName>
</protein>
<organism evidence="2 3">
    <name type="scientific">Aromia moschata</name>
    <dbReference type="NCBI Taxonomy" id="1265417"/>
    <lineage>
        <taxon>Eukaryota</taxon>
        <taxon>Metazoa</taxon>
        <taxon>Ecdysozoa</taxon>
        <taxon>Arthropoda</taxon>
        <taxon>Hexapoda</taxon>
        <taxon>Insecta</taxon>
        <taxon>Pterygota</taxon>
        <taxon>Neoptera</taxon>
        <taxon>Endopterygota</taxon>
        <taxon>Coleoptera</taxon>
        <taxon>Polyphaga</taxon>
        <taxon>Cucujiformia</taxon>
        <taxon>Chrysomeloidea</taxon>
        <taxon>Cerambycidae</taxon>
        <taxon>Cerambycinae</taxon>
        <taxon>Callichromatini</taxon>
        <taxon>Aromia</taxon>
    </lineage>
</organism>
<evidence type="ECO:0000256" key="1">
    <source>
        <dbReference type="SAM" id="MobiDB-lite"/>
    </source>
</evidence>
<comment type="caution">
    <text evidence="2">The sequence shown here is derived from an EMBL/GenBank/DDBJ whole genome shotgun (WGS) entry which is preliminary data.</text>
</comment>
<accession>A0AAV8Z8P3</accession>
<gene>
    <name evidence="2" type="ORF">NQ318_021806</name>
</gene>
<reference evidence="2" key="1">
    <citation type="journal article" date="2023" name="Insect Mol. Biol.">
        <title>Genome sequencing provides insights into the evolution of gene families encoding plant cell wall-degrading enzymes in longhorned beetles.</title>
        <authorList>
            <person name="Shin N.R."/>
            <person name="Okamura Y."/>
            <person name="Kirsch R."/>
            <person name="Pauchet Y."/>
        </authorList>
    </citation>
    <scope>NUCLEOTIDE SEQUENCE</scope>
    <source>
        <strain evidence="2">AMC_N1</strain>
    </source>
</reference>
<name>A0AAV8Z8P3_9CUCU</name>
<evidence type="ECO:0000313" key="3">
    <source>
        <dbReference type="Proteomes" id="UP001162162"/>
    </source>
</evidence>
<sequence>MTLKDVNLNFPTNKNNDLQMLGVRISVPSSCNCQKWPPCIDQSGYARSMGLEPRGVRLGMVDRVAGTPSRNRGVAKNIRSSDSSRPVKTVFSNLKENLLNKKQVLTLYPCSRHEKAHQSQEGSTRLQPPVGNCVK</sequence>
<proteinExistence type="predicted"/>
<keyword evidence="3" id="KW-1185">Reference proteome</keyword>